<feature type="region of interest" description="Disordered" evidence="5">
    <location>
        <begin position="214"/>
        <end position="245"/>
    </location>
</feature>
<keyword evidence="3 6" id="KW-0378">Hydrolase</keyword>
<evidence type="ECO:0000256" key="3">
    <source>
        <dbReference type="ARBA" id="ARBA00022801"/>
    </source>
</evidence>
<evidence type="ECO:0000313" key="6">
    <source>
        <dbReference type="EMBL" id="MFC7309322.1"/>
    </source>
</evidence>
<evidence type="ECO:0000256" key="1">
    <source>
        <dbReference type="ARBA" id="ARBA00009184"/>
    </source>
</evidence>
<protein>
    <submittedName>
        <fullName evidence="6">HAD family hydrolase</fullName>
    </submittedName>
</protein>
<feature type="compositionally biased region" description="Low complexity" evidence="5">
    <location>
        <begin position="215"/>
        <end position="230"/>
    </location>
</feature>
<name>A0ABW2JVG2_9ACTN</name>
<dbReference type="InterPro" id="IPR023214">
    <property type="entry name" value="HAD_sf"/>
</dbReference>
<dbReference type="GO" id="GO:0016787">
    <property type="term" value="F:hydrolase activity"/>
    <property type="evidence" value="ECO:0007669"/>
    <property type="project" value="UniProtKB-KW"/>
</dbReference>
<keyword evidence="4" id="KW-0460">Magnesium</keyword>
<comment type="caution">
    <text evidence="6">The sequence shown here is derived from an EMBL/GenBank/DDBJ whole genome shotgun (WGS) entry which is preliminary data.</text>
</comment>
<dbReference type="Pfam" id="PF12710">
    <property type="entry name" value="HAD"/>
    <property type="match status" value="1"/>
</dbReference>
<evidence type="ECO:0000313" key="7">
    <source>
        <dbReference type="Proteomes" id="UP001596523"/>
    </source>
</evidence>
<evidence type="ECO:0000256" key="4">
    <source>
        <dbReference type="ARBA" id="ARBA00022842"/>
    </source>
</evidence>
<dbReference type="RefSeq" id="WP_381838135.1">
    <property type="nucleotide sequence ID" value="NZ_JBHTCF010000020.1"/>
</dbReference>
<evidence type="ECO:0000256" key="5">
    <source>
        <dbReference type="SAM" id="MobiDB-lite"/>
    </source>
</evidence>
<dbReference type="NCBIfam" id="TIGR01490">
    <property type="entry name" value="HAD-SF-IB-hyp1"/>
    <property type="match status" value="1"/>
</dbReference>
<dbReference type="EMBL" id="JBHTCF010000020">
    <property type="protein sequence ID" value="MFC7309322.1"/>
    <property type="molecule type" value="Genomic_DNA"/>
</dbReference>
<dbReference type="Gene3D" id="3.40.50.1000">
    <property type="entry name" value="HAD superfamily/HAD-like"/>
    <property type="match status" value="1"/>
</dbReference>
<dbReference type="PANTHER" id="PTHR43344:SF13">
    <property type="entry name" value="PHOSPHATASE RV3661-RELATED"/>
    <property type="match status" value="1"/>
</dbReference>
<dbReference type="SUPFAM" id="SSF56784">
    <property type="entry name" value="HAD-like"/>
    <property type="match status" value="1"/>
</dbReference>
<dbReference type="NCBIfam" id="TIGR01488">
    <property type="entry name" value="HAD-SF-IB"/>
    <property type="match status" value="1"/>
</dbReference>
<evidence type="ECO:0000256" key="2">
    <source>
        <dbReference type="ARBA" id="ARBA00022723"/>
    </source>
</evidence>
<dbReference type="InterPro" id="IPR006385">
    <property type="entry name" value="HAD_hydro_SerB1"/>
</dbReference>
<comment type="similarity">
    <text evidence="1">Belongs to the HAD-like hydrolase superfamily. SerB family.</text>
</comment>
<gene>
    <name evidence="6" type="ORF">ACFQVC_34575</name>
</gene>
<proteinExistence type="inferred from homology"/>
<organism evidence="6 7">
    <name type="scientific">Streptomyces monticola</name>
    <dbReference type="NCBI Taxonomy" id="2666263"/>
    <lineage>
        <taxon>Bacteria</taxon>
        <taxon>Bacillati</taxon>
        <taxon>Actinomycetota</taxon>
        <taxon>Actinomycetes</taxon>
        <taxon>Kitasatosporales</taxon>
        <taxon>Streptomycetaceae</taxon>
        <taxon>Streptomyces</taxon>
    </lineage>
</organism>
<sequence length="245" mass="25814">MTRRIAFFDVDETLLAGKGMLSFWHFWSARLALCGSVPATPRSAGADRETLNRAYFTLFAGVPLVQLESAARQWYEEYRGGPDAYLPETVNALLWHRASGHEIALVTGSAEALVRPLAEDLGAHHMLATEVLTDAAGALTGEVRQPMIGAAKLTAAAALIRRRGVRARDCFAYGDHSSDLPLLSAVGNPVAVGDDPVLTARAATEGWRLIEARTGPHPAGASAGPHPAGGLVKPHPAGALVAQAS</sequence>
<dbReference type="InterPro" id="IPR050582">
    <property type="entry name" value="HAD-like_SerB"/>
</dbReference>
<dbReference type="Proteomes" id="UP001596523">
    <property type="component" value="Unassembled WGS sequence"/>
</dbReference>
<dbReference type="Gene3D" id="1.20.1440.100">
    <property type="entry name" value="SG protein - dephosphorylation function"/>
    <property type="match status" value="1"/>
</dbReference>
<keyword evidence="2" id="KW-0479">Metal-binding</keyword>
<reference evidence="7" key="1">
    <citation type="journal article" date="2019" name="Int. J. Syst. Evol. Microbiol.">
        <title>The Global Catalogue of Microorganisms (GCM) 10K type strain sequencing project: providing services to taxonomists for standard genome sequencing and annotation.</title>
        <authorList>
            <consortium name="The Broad Institute Genomics Platform"/>
            <consortium name="The Broad Institute Genome Sequencing Center for Infectious Disease"/>
            <person name="Wu L."/>
            <person name="Ma J."/>
        </authorList>
    </citation>
    <scope>NUCLEOTIDE SEQUENCE [LARGE SCALE GENOMIC DNA]</scope>
    <source>
        <strain evidence="7">SYNS20</strain>
    </source>
</reference>
<dbReference type="PANTHER" id="PTHR43344">
    <property type="entry name" value="PHOSPHOSERINE PHOSPHATASE"/>
    <property type="match status" value="1"/>
</dbReference>
<accession>A0ABW2JVG2</accession>
<dbReference type="InterPro" id="IPR036412">
    <property type="entry name" value="HAD-like_sf"/>
</dbReference>
<keyword evidence="7" id="KW-1185">Reference proteome</keyword>